<proteinExistence type="predicted"/>
<keyword evidence="1" id="KW-1133">Transmembrane helix</keyword>
<evidence type="ECO:0000313" key="2">
    <source>
        <dbReference type="EMBL" id="SFF49429.1"/>
    </source>
</evidence>
<keyword evidence="1" id="KW-0812">Transmembrane</keyword>
<evidence type="ECO:0000313" key="3">
    <source>
        <dbReference type="Proteomes" id="UP000183410"/>
    </source>
</evidence>
<dbReference type="Proteomes" id="UP000183410">
    <property type="component" value="Unassembled WGS sequence"/>
</dbReference>
<accession>A0A1I2J4W7</accession>
<sequence>MDLFIVLLPTFILSFGASFLINIFKDSMDSTASDSNEVKPVEVINIGDFGRR</sequence>
<dbReference type="EMBL" id="FONN01000055">
    <property type="protein sequence ID" value="SFF49429.1"/>
    <property type="molecule type" value="Genomic_DNA"/>
</dbReference>
<evidence type="ECO:0000256" key="1">
    <source>
        <dbReference type="SAM" id="Phobius"/>
    </source>
</evidence>
<feature type="transmembrane region" description="Helical" evidence="1">
    <location>
        <begin position="6"/>
        <end position="24"/>
    </location>
</feature>
<name>A0A1I2J4W7_9BACL</name>
<protein>
    <submittedName>
        <fullName evidence="2">Uncharacterized protein</fullName>
    </submittedName>
</protein>
<dbReference type="AlphaFoldDB" id="A0A1I2J4W7"/>
<organism evidence="2 3">
    <name type="scientific">Paenibacillus algorifonticola</name>
    <dbReference type="NCBI Taxonomy" id="684063"/>
    <lineage>
        <taxon>Bacteria</taxon>
        <taxon>Bacillati</taxon>
        <taxon>Bacillota</taxon>
        <taxon>Bacilli</taxon>
        <taxon>Bacillales</taxon>
        <taxon>Paenibacillaceae</taxon>
        <taxon>Paenibacillus</taxon>
    </lineage>
</organism>
<reference evidence="3" key="1">
    <citation type="submission" date="2016-10" db="EMBL/GenBank/DDBJ databases">
        <authorList>
            <person name="Varghese N."/>
            <person name="Submissions S."/>
        </authorList>
    </citation>
    <scope>NUCLEOTIDE SEQUENCE [LARGE SCALE GENOMIC DNA]</scope>
    <source>
        <strain evidence="3">CGMCC 1.10223</strain>
    </source>
</reference>
<keyword evidence="3" id="KW-1185">Reference proteome</keyword>
<keyword evidence="1" id="KW-0472">Membrane</keyword>
<gene>
    <name evidence="2" type="ORF">SAMN04487969_15516</name>
</gene>